<dbReference type="OrthoDB" id="418757at2759"/>
<sequence>MKINTSKMIMLNDTNYQLWWNKMKNLLFVKALHLLVFATQKPESKSDEEWKFEHQQSVMNQLLGMGVKFDDEILGLWLLATLLDSWETFRVSFINSTPKGIIALDLAKSGVLNEDVRRRSRGSTS</sequence>
<organism evidence="1 2">
    <name type="scientific">Hibiscus trionum</name>
    <name type="common">Flower of an hour</name>
    <dbReference type="NCBI Taxonomy" id="183268"/>
    <lineage>
        <taxon>Eukaryota</taxon>
        <taxon>Viridiplantae</taxon>
        <taxon>Streptophyta</taxon>
        <taxon>Embryophyta</taxon>
        <taxon>Tracheophyta</taxon>
        <taxon>Spermatophyta</taxon>
        <taxon>Magnoliopsida</taxon>
        <taxon>eudicotyledons</taxon>
        <taxon>Gunneridae</taxon>
        <taxon>Pentapetalae</taxon>
        <taxon>rosids</taxon>
        <taxon>malvids</taxon>
        <taxon>Malvales</taxon>
        <taxon>Malvaceae</taxon>
        <taxon>Malvoideae</taxon>
        <taxon>Hibiscus</taxon>
    </lineage>
</organism>
<accession>A0A9W7MIN7</accession>
<proteinExistence type="predicted"/>
<comment type="caution">
    <text evidence="1">The sequence shown here is derived from an EMBL/GenBank/DDBJ whole genome shotgun (WGS) entry which is preliminary data.</text>
</comment>
<dbReference type="EMBL" id="BSYR01000035">
    <property type="protein sequence ID" value="GMJ01977.1"/>
    <property type="molecule type" value="Genomic_DNA"/>
</dbReference>
<dbReference type="AlphaFoldDB" id="A0A9W7MIN7"/>
<evidence type="ECO:0000313" key="2">
    <source>
        <dbReference type="Proteomes" id="UP001165190"/>
    </source>
</evidence>
<dbReference type="Proteomes" id="UP001165190">
    <property type="component" value="Unassembled WGS sequence"/>
</dbReference>
<protein>
    <submittedName>
        <fullName evidence="1">Uncharacterized protein</fullName>
    </submittedName>
</protein>
<evidence type="ECO:0000313" key="1">
    <source>
        <dbReference type="EMBL" id="GMJ01977.1"/>
    </source>
</evidence>
<name>A0A9W7MIN7_HIBTR</name>
<gene>
    <name evidence="1" type="ORF">HRI_003866900</name>
</gene>
<keyword evidence="2" id="KW-1185">Reference proteome</keyword>
<reference evidence="1" key="1">
    <citation type="submission" date="2023-05" db="EMBL/GenBank/DDBJ databases">
        <title>Genome and transcriptome analyses reveal genes involved in the formation of fine ridges on petal epidermal cells in Hibiscus trionum.</title>
        <authorList>
            <person name="Koshimizu S."/>
            <person name="Masuda S."/>
            <person name="Ishii T."/>
            <person name="Shirasu K."/>
            <person name="Hoshino A."/>
            <person name="Arita M."/>
        </authorList>
    </citation>
    <scope>NUCLEOTIDE SEQUENCE</scope>
    <source>
        <strain evidence="1">Hamamatsu line</strain>
    </source>
</reference>